<dbReference type="GO" id="GO:0003743">
    <property type="term" value="F:translation initiation factor activity"/>
    <property type="evidence" value="ECO:0007669"/>
    <property type="project" value="UniProtKB-KW"/>
</dbReference>
<dbReference type="PANTHER" id="PTHR14005:SF0">
    <property type="entry name" value="EUKARYOTIC TRANSLATION INITIATION FACTOR 3 SUBUNIT A"/>
    <property type="match status" value="1"/>
</dbReference>
<feature type="compositionally biased region" description="Basic and acidic residues" evidence="6">
    <location>
        <begin position="901"/>
        <end position="935"/>
    </location>
</feature>
<evidence type="ECO:0000256" key="5">
    <source>
        <dbReference type="SAM" id="Coils"/>
    </source>
</evidence>
<sequence>MPSTFLRIENALKRANEFIDVGKKANALETLCDAIRAKRHRSWQKCHEEIMFKYLELAVELRKSYVAKEGIFQYKLICQQTNIKSFEDVVRRYIELAEERAEIARNRSASTAINEIDDLDVVQSPENILLSAVSSEDSQDRSDRVLLIPWVRFLWEAYRQCLDLLKNNVRTESLYHEIAHQAFSFCIKYNRKTEFRKLCDNLRTHMEYLKKSHMNASQSLHSQTHMVNLNNPDSLAMHLETRLIQLESATQIELWQEAYRATDDIKRYGLMNLNKKPPKPQLMANYYQKLALVFWKANCHLFHAAALFRLFHLTRELKKNITPEEMSRMASKLVIATLTIPIPPNRPDIDKLVDTEENIVENHQRNLASLLGINTTVPTRAQLIKDLKRMGYLQLAYPMLQDLYRYLEVEFHPLELCSRVQSVIDSMERCEQCPDLKNYVDALKDISILRLLKEVSQVYQTIEYKRLAELCPFADGIYLETLVVEASRRNDLQVRIDHRKGCLHFGNMVCVSQAEEIIEGPHLQSMPSEQMRLQLVNMYSTLLKTRALIEPETIENNRERLKSSIMVRYNQTKDEEHRRLMARQNLIEERKKQLELLGHRMEQEERQRQEAKQRKLLEEETQRMVQERENQERVRKNRETTQIQRMRVQEEIERSGLKDFDAMDEDELAGVTPQEISAKKLQKLMEEQKNQALKQRRLERKIDHFERAKRIEEIPLLEKEAEKWKELDKKLWEECEKQRIADIIAERELAKMLCQRLNRITQDASVFSKSVDERYQEAYDRKISEFSAKLQVERRNRLEERKRRRYEERRAQYFAQKELAEREQQRLEEERKKREHEEELKRSEEKQRQKLKEVEDKLRKRKEEEALLAARVRPVPNIAPPPSVPDTVKDWRSVGTSVRPPPRDPIHSRPRDMPPRDSGLRDAPPRDSMIRDHPARGPVDNPPPRPKIVIPVPADRLQAVAAPSVATGHPPPPVGPPRFSQPPPPLAEKRFVDNRGIRKAPAPDNWRAKPEDKKKPSADEASSWRS</sequence>
<proteinExistence type="inferred from homology"/>
<organism evidence="8 9">
    <name type="scientific">Fragariocoptes setiger</name>
    <dbReference type="NCBI Taxonomy" id="1670756"/>
    <lineage>
        <taxon>Eukaryota</taxon>
        <taxon>Metazoa</taxon>
        <taxon>Ecdysozoa</taxon>
        <taxon>Arthropoda</taxon>
        <taxon>Chelicerata</taxon>
        <taxon>Arachnida</taxon>
        <taxon>Acari</taxon>
        <taxon>Acariformes</taxon>
        <taxon>Trombidiformes</taxon>
        <taxon>Prostigmata</taxon>
        <taxon>Eupodina</taxon>
        <taxon>Eriophyoidea</taxon>
        <taxon>Phytoptidae</taxon>
        <taxon>Fragariocoptes</taxon>
    </lineage>
</organism>
<feature type="domain" description="PCI" evidence="7">
    <location>
        <begin position="326"/>
        <end position="510"/>
    </location>
</feature>
<dbReference type="InterPro" id="IPR027512">
    <property type="entry name" value="EIF3A"/>
</dbReference>
<feature type="compositionally biased region" description="Basic and acidic residues" evidence="6">
    <location>
        <begin position="827"/>
        <end position="865"/>
    </location>
</feature>
<name>A0ABQ7S7A7_9ACAR</name>
<evidence type="ECO:0000256" key="6">
    <source>
        <dbReference type="SAM" id="MobiDB-lite"/>
    </source>
</evidence>
<gene>
    <name evidence="8" type="primary">eif3a</name>
    <name evidence="8" type="ORF">GZH46_02202</name>
</gene>
<keyword evidence="1" id="KW-0963">Cytoplasm</keyword>
<dbReference type="Gene3D" id="4.10.860.10">
    <property type="entry name" value="UVR domain"/>
    <property type="match status" value="1"/>
</dbReference>
<dbReference type="EMBL" id="JAIFTH010000560">
    <property type="protein sequence ID" value="KAG9509288.1"/>
    <property type="molecule type" value="Genomic_DNA"/>
</dbReference>
<evidence type="ECO:0000313" key="9">
    <source>
        <dbReference type="Proteomes" id="UP000825002"/>
    </source>
</evidence>
<keyword evidence="9" id="KW-1185">Reference proteome</keyword>
<feature type="compositionally biased region" description="Basic and acidic residues" evidence="6">
    <location>
        <begin position="1006"/>
        <end position="1018"/>
    </location>
</feature>
<feature type="region of interest" description="Disordered" evidence="6">
    <location>
        <begin position="827"/>
        <end position="1026"/>
    </location>
</feature>
<dbReference type="Pfam" id="PF01399">
    <property type="entry name" value="PCI"/>
    <property type="match status" value="1"/>
</dbReference>
<keyword evidence="5" id="KW-0175">Coiled coil</keyword>
<dbReference type="PANTHER" id="PTHR14005">
    <property type="entry name" value="EUKARYOTIC TRANSLATION INITIATION FACTOR 3, THETA SUBUNIT"/>
    <property type="match status" value="1"/>
</dbReference>
<dbReference type="PROSITE" id="PS50250">
    <property type="entry name" value="PCI"/>
    <property type="match status" value="1"/>
</dbReference>
<feature type="compositionally biased region" description="Basic and acidic residues" evidence="6">
    <location>
        <begin position="987"/>
        <end position="996"/>
    </location>
</feature>
<feature type="non-terminal residue" evidence="8">
    <location>
        <position position="1"/>
    </location>
</feature>
<keyword evidence="3" id="KW-0694">RNA-binding</keyword>
<dbReference type="Pfam" id="PF22591">
    <property type="entry name" value="eIF3a_PCI_TPR-like"/>
    <property type="match status" value="1"/>
</dbReference>
<evidence type="ECO:0000256" key="2">
    <source>
        <dbReference type="ARBA" id="ARBA00022540"/>
    </source>
</evidence>
<protein>
    <submittedName>
        <fullName evidence="8">Eukaryotic translation initiation factor 3 subunit A</fullName>
    </submittedName>
</protein>
<accession>A0ABQ7S7A7</accession>
<dbReference type="SMART" id="SM00088">
    <property type="entry name" value="PINT"/>
    <property type="match status" value="1"/>
</dbReference>
<evidence type="ECO:0000259" key="7">
    <source>
        <dbReference type="PROSITE" id="PS50250"/>
    </source>
</evidence>
<evidence type="ECO:0000313" key="8">
    <source>
        <dbReference type="EMBL" id="KAG9509288.1"/>
    </source>
</evidence>
<reference evidence="8 9" key="1">
    <citation type="submission" date="2020-10" db="EMBL/GenBank/DDBJ databases">
        <authorList>
            <person name="Klimov P.B."/>
            <person name="Dyachkov S.M."/>
            <person name="Chetverikov P.E."/>
        </authorList>
    </citation>
    <scope>NUCLEOTIDE SEQUENCE [LARGE SCALE GENOMIC DNA]</scope>
    <source>
        <strain evidence="8">BMOC 18-1129-001#AD2665</strain>
        <tissue evidence="8">Entire mites</tissue>
    </source>
</reference>
<evidence type="ECO:0000256" key="3">
    <source>
        <dbReference type="ARBA" id="ARBA00022884"/>
    </source>
</evidence>
<comment type="caution">
    <text evidence="8">The sequence shown here is derived from an EMBL/GenBank/DDBJ whole genome shotgun (WGS) entry which is preliminary data.</text>
</comment>
<feature type="coiled-coil region" evidence="5">
    <location>
        <begin position="587"/>
        <end position="637"/>
    </location>
</feature>
<dbReference type="HAMAP" id="MF_03000">
    <property type="entry name" value="eIF3a"/>
    <property type="match status" value="1"/>
</dbReference>
<evidence type="ECO:0000256" key="1">
    <source>
        <dbReference type="ARBA" id="ARBA00022490"/>
    </source>
</evidence>
<dbReference type="Gene3D" id="1.25.40.860">
    <property type="match status" value="2"/>
</dbReference>
<dbReference type="InterPro" id="IPR054711">
    <property type="entry name" value="eIF3a_PCI_TPR-like"/>
</dbReference>
<dbReference type="Proteomes" id="UP000825002">
    <property type="component" value="Unassembled WGS sequence"/>
</dbReference>
<evidence type="ECO:0000256" key="4">
    <source>
        <dbReference type="ARBA" id="ARBA00022917"/>
    </source>
</evidence>
<keyword evidence="4" id="KW-0648">Protein biosynthesis</keyword>
<feature type="compositionally biased region" description="Pro residues" evidence="6">
    <location>
        <begin position="969"/>
        <end position="986"/>
    </location>
</feature>
<keyword evidence="2 8" id="KW-0396">Initiation factor</keyword>
<dbReference type="InterPro" id="IPR000717">
    <property type="entry name" value="PCI_dom"/>
</dbReference>